<keyword evidence="2" id="KW-1185">Reference proteome</keyword>
<dbReference type="Proteomes" id="UP000499080">
    <property type="component" value="Unassembled WGS sequence"/>
</dbReference>
<proteinExistence type="predicted"/>
<dbReference type="EMBL" id="BGPR01049681">
    <property type="protein sequence ID" value="GBO26698.1"/>
    <property type="molecule type" value="Genomic_DNA"/>
</dbReference>
<accession>A0A4Y2VQL2</accession>
<sequence length="104" mass="11773">MERGECPSARHSKGRPAIQIRLQIIRNSKHPIHLRHLSSVSHTDERFSLPAFQKSRKWRAVNALQLGPQKAIRTFQSDFKQFGIPNIQSSGGSSICAHEHVNPQ</sequence>
<organism evidence="1 2">
    <name type="scientific">Araneus ventricosus</name>
    <name type="common">Orbweaver spider</name>
    <name type="synonym">Epeira ventricosa</name>
    <dbReference type="NCBI Taxonomy" id="182803"/>
    <lineage>
        <taxon>Eukaryota</taxon>
        <taxon>Metazoa</taxon>
        <taxon>Ecdysozoa</taxon>
        <taxon>Arthropoda</taxon>
        <taxon>Chelicerata</taxon>
        <taxon>Arachnida</taxon>
        <taxon>Araneae</taxon>
        <taxon>Araneomorphae</taxon>
        <taxon>Entelegynae</taxon>
        <taxon>Araneoidea</taxon>
        <taxon>Araneidae</taxon>
        <taxon>Araneus</taxon>
    </lineage>
</organism>
<name>A0A4Y2VQL2_ARAVE</name>
<evidence type="ECO:0000313" key="2">
    <source>
        <dbReference type="Proteomes" id="UP000499080"/>
    </source>
</evidence>
<evidence type="ECO:0000313" key="1">
    <source>
        <dbReference type="EMBL" id="GBO26698.1"/>
    </source>
</evidence>
<gene>
    <name evidence="1" type="ORF">AVEN_156376_1</name>
</gene>
<reference evidence="1 2" key="1">
    <citation type="journal article" date="2019" name="Sci. Rep.">
        <title>Orb-weaving spider Araneus ventricosus genome elucidates the spidroin gene catalogue.</title>
        <authorList>
            <person name="Kono N."/>
            <person name="Nakamura H."/>
            <person name="Ohtoshi R."/>
            <person name="Moran D.A.P."/>
            <person name="Shinohara A."/>
            <person name="Yoshida Y."/>
            <person name="Fujiwara M."/>
            <person name="Mori M."/>
            <person name="Tomita M."/>
            <person name="Arakawa K."/>
        </authorList>
    </citation>
    <scope>NUCLEOTIDE SEQUENCE [LARGE SCALE GENOMIC DNA]</scope>
</reference>
<comment type="caution">
    <text evidence="1">The sequence shown here is derived from an EMBL/GenBank/DDBJ whole genome shotgun (WGS) entry which is preliminary data.</text>
</comment>
<dbReference type="AlphaFoldDB" id="A0A4Y2VQL2"/>
<protein>
    <submittedName>
        <fullName evidence="1">Uncharacterized protein</fullName>
    </submittedName>
</protein>